<evidence type="ECO:0000256" key="1">
    <source>
        <dbReference type="SAM" id="MobiDB-lite"/>
    </source>
</evidence>
<feature type="region of interest" description="Disordered" evidence="1">
    <location>
        <begin position="92"/>
        <end position="119"/>
    </location>
</feature>
<organism evidence="2">
    <name type="scientific">mine drainage metagenome</name>
    <dbReference type="NCBI Taxonomy" id="410659"/>
    <lineage>
        <taxon>unclassified sequences</taxon>
        <taxon>metagenomes</taxon>
        <taxon>ecological metagenomes</taxon>
    </lineage>
</organism>
<reference evidence="2" key="1">
    <citation type="submission" date="2016-10" db="EMBL/GenBank/DDBJ databases">
        <title>Sequence of Gallionella enrichment culture.</title>
        <authorList>
            <person name="Poehlein A."/>
            <person name="Muehling M."/>
            <person name="Daniel R."/>
        </authorList>
    </citation>
    <scope>NUCLEOTIDE SEQUENCE</scope>
</reference>
<sequence length="119" mass="12403">MSFMPNHAANALAAMKGTQMKPAFCSQSGTCWVPLATIAGSPPNQPKTPAVITIGTTNCTTLTPRLPRPALSASALPFSARGKKKEMLAIEEAKLPPPKPHSRASTRNTAYGVDGVCTA</sequence>
<dbReference type="EMBL" id="MLJW01003964">
    <property type="protein sequence ID" value="OIQ70919.1"/>
    <property type="molecule type" value="Genomic_DNA"/>
</dbReference>
<name>A0A1J5PT64_9ZZZZ</name>
<proteinExistence type="predicted"/>
<gene>
    <name evidence="2" type="ORF">GALL_474650</name>
</gene>
<accession>A0A1J5PT64</accession>
<dbReference type="AlphaFoldDB" id="A0A1J5PT64"/>
<comment type="caution">
    <text evidence="2">The sequence shown here is derived from an EMBL/GenBank/DDBJ whole genome shotgun (WGS) entry which is preliminary data.</text>
</comment>
<evidence type="ECO:0000313" key="2">
    <source>
        <dbReference type="EMBL" id="OIQ70919.1"/>
    </source>
</evidence>
<protein>
    <submittedName>
        <fullName evidence="2">Uncharacterized protein</fullName>
    </submittedName>
</protein>